<sequence>MSERIAYETVTPEQRLFATSSLKSMGYGNDQSDYRLIELPSFRFE</sequence>
<dbReference type="EMBL" id="CP007142">
    <property type="protein sequence ID" value="AJQ96629.1"/>
    <property type="molecule type" value="Genomic_DNA"/>
</dbReference>
<proteinExistence type="predicted"/>
<accession>A0A0C5W1S2</accession>
<keyword evidence="2" id="KW-1185">Reference proteome</keyword>
<dbReference type="AlphaFoldDB" id="A0A0C5W1S2"/>
<gene>
    <name evidence="1" type="ORF">YC6258_04597</name>
</gene>
<protein>
    <submittedName>
        <fullName evidence="1">Uncharacterized protein</fullName>
    </submittedName>
</protein>
<evidence type="ECO:0000313" key="1">
    <source>
        <dbReference type="EMBL" id="AJQ96629.1"/>
    </source>
</evidence>
<organism evidence="1 2">
    <name type="scientific">Gynuella sunshinyii YC6258</name>
    <dbReference type="NCBI Taxonomy" id="1445510"/>
    <lineage>
        <taxon>Bacteria</taxon>
        <taxon>Pseudomonadati</taxon>
        <taxon>Pseudomonadota</taxon>
        <taxon>Gammaproteobacteria</taxon>
        <taxon>Oceanospirillales</taxon>
        <taxon>Saccharospirillaceae</taxon>
        <taxon>Gynuella</taxon>
    </lineage>
</organism>
<dbReference type="KEGG" id="gsn:YC6258_04597"/>
<dbReference type="STRING" id="1445510.YC6258_04597"/>
<name>A0A0C5W1S2_9GAMM</name>
<reference evidence="1 2" key="1">
    <citation type="submission" date="2014-01" db="EMBL/GenBank/DDBJ databases">
        <title>Full genme sequencing of cellulolytic bacterium Gynuella sunshinyii YC6258T gen. nov., sp. nov.</title>
        <authorList>
            <person name="Khan H."/>
            <person name="Chung E.J."/>
            <person name="Chung Y.R."/>
        </authorList>
    </citation>
    <scope>NUCLEOTIDE SEQUENCE [LARGE SCALE GENOMIC DNA]</scope>
    <source>
        <strain evidence="1 2">YC6258</strain>
    </source>
</reference>
<dbReference type="Proteomes" id="UP000032266">
    <property type="component" value="Chromosome"/>
</dbReference>
<evidence type="ECO:0000313" key="2">
    <source>
        <dbReference type="Proteomes" id="UP000032266"/>
    </source>
</evidence>
<dbReference type="HOGENOM" id="CLU_3200426_0_0_6"/>